<evidence type="ECO:0000313" key="2">
    <source>
        <dbReference type="EMBL" id="ABM97304.1"/>
    </source>
</evidence>
<dbReference type="SMR" id="A2SP15"/>
<sequence length="149" mass="15931">MANETEIDGYRYIGQGYNVVPVGRHKGVALNVTEPKQMITLMKDLQKVKETVVVTPGGTTTFVAPLLYKKPAGIITYAGTPESHLGIVGRNFRVPIIMTLMLEGAESIPDGTPLLMECDGKLGRVYAKMELKAGAQQAPADQSPGSTLG</sequence>
<dbReference type="InterPro" id="IPR036637">
    <property type="entry name" value="Phosphohistidine_dom_sf"/>
</dbReference>
<dbReference type="SUPFAM" id="SSF52009">
    <property type="entry name" value="Phosphohistidine domain"/>
    <property type="match status" value="1"/>
</dbReference>
<dbReference type="EMBL" id="CP000556">
    <property type="protein sequence ID" value="ABM97304.1"/>
    <property type="molecule type" value="Genomic_DNA"/>
</dbReference>
<dbReference type="eggNOG" id="COG1080">
    <property type="taxonomic scope" value="Bacteria"/>
</dbReference>
<organism evidence="2 3">
    <name type="scientific">Methylibium petroleiphilum (strain ATCC BAA-1232 / LMG 22953 / PM1)</name>
    <dbReference type="NCBI Taxonomy" id="420662"/>
    <lineage>
        <taxon>Bacteria</taxon>
        <taxon>Pseudomonadati</taxon>
        <taxon>Pseudomonadota</taxon>
        <taxon>Betaproteobacteria</taxon>
        <taxon>Burkholderiales</taxon>
        <taxon>Sphaerotilaceae</taxon>
        <taxon>Methylibium</taxon>
    </lineage>
</organism>
<feature type="domain" description="PEP-utilising enzyme mobile" evidence="1">
    <location>
        <begin position="50"/>
        <end position="100"/>
    </location>
</feature>
<dbReference type="InterPro" id="IPR008279">
    <property type="entry name" value="PEP-util_enz_mobile_dom"/>
</dbReference>
<keyword evidence="3" id="KW-1185">Reference proteome</keyword>
<geneLocation type="plasmid" evidence="2 3">
    <name>RPME01</name>
</geneLocation>
<protein>
    <recommendedName>
        <fullName evidence="1">PEP-utilising enzyme mobile domain-containing protein</fullName>
    </recommendedName>
</protein>
<dbReference type="Proteomes" id="UP000000366">
    <property type="component" value="Plasmid RPME01"/>
</dbReference>
<accession>A2SP15</accession>
<dbReference type="Pfam" id="PF00391">
    <property type="entry name" value="PEP-utilizers"/>
    <property type="match status" value="1"/>
</dbReference>
<proteinExistence type="predicted"/>
<dbReference type="Gene3D" id="3.50.30.10">
    <property type="entry name" value="Phosphohistidine domain"/>
    <property type="match status" value="1"/>
</dbReference>
<evidence type="ECO:0000313" key="3">
    <source>
        <dbReference type="Proteomes" id="UP000000366"/>
    </source>
</evidence>
<name>A2SP15_METPP</name>
<keyword evidence="2" id="KW-0614">Plasmid</keyword>
<dbReference type="GO" id="GO:0016772">
    <property type="term" value="F:transferase activity, transferring phosphorus-containing groups"/>
    <property type="evidence" value="ECO:0007669"/>
    <property type="project" value="InterPro"/>
</dbReference>
<gene>
    <name evidence="2" type="ordered locus">Mpe_B0534</name>
</gene>
<evidence type="ECO:0000259" key="1">
    <source>
        <dbReference type="Pfam" id="PF00391"/>
    </source>
</evidence>
<dbReference type="KEGG" id="mpt:Mpe_B0534"/>
<reference evidence="2 3" key="1">
    <citation type="journal article" date="2007" name="J. Bacteriol.">
        <title>Whole-genome analysis of the methyl tert-butyl ether-degrading beta-proteobacterium Methylibium petroleiphilum PM1.</title>
        <authorList>
            <person name="Kane S.R."/>
            <person name="Chakicherla A.Y."/>
            <person name="Chain P.S.G."/>
            <person name="Schmidt R."/>
            <person name="Shin M.W."/>
            <person name="Legler T.C."/>
            <person name="Scow K.M."/>
            <person name="Larimer F.W."/>
            <person name="Lucas S.M."/>
            <person name="Richardson P.M."/>
            <person name="Hristova K.R."/>
        </authorList>
    </citation>
    <scope>NUCLEOTIDE SEQUENCE [LARGE SCALE GENOMIC DNA]</scope>
    <source>
        <strain evidence="3">ATCC BAA-1232 / LMG 22953 / PM1</strain>
        <plasmid evidence="2 3">RPME01</plasmid>
    </source>
</reference>
<dbReference type="HOGENOM" id="CLU_1747514_0_0_4"/>
<dbReference type="AlphaFoldDB" id="A2SP15"/>
<dbReference type="RefSeq" id="WP_011831857.1">
    <property type="nucleotide sequence ID" value="NC_008826.1"/>
</dbReference>